<dbReference type="InterPro" id="IPR001128">
    <property type="entry name" value="Cyt_P450"/>
</dbReference>
<dbReference type="Pfam" id="PF00067">
    <property type="entry name" value="p450"/>
    <property type="match status" value="1"/>
</dbReference>
<dbReference type="PANTHER" id="PTHR24305:SF166">
    <property type="entry name" value="CYTOCHROME P450 12A4, MITOCHONDRIAL-RELATED"/>
    <property type="match status" value="1"/>
</dbReference>
<dbReference type="PANTHER" id="PTHR24305">
    <property type="entry name" value="CYTOCHROME P450"/>
    <property type="match status" value="1"/>
</dbReference>
<gene>
    <name evidence="2" type="ORF">Plec18167_005371</name>
</gene>
<dbReference type="Proteomes" id="UP001583193">
    <property type="component" value="Unassembled WGS sequence"/>
</dbReference>
<dbReference type="Gene3D" id="1.10.630.10">
    <property type="entry name" value="Cytochrome P450"/>
    <property type="match status" value="1"/>
</dbReference>
<comment type="similarity">
    <text evidence="1">Belongs to the cytochrome P450 family.</text>
</comment>
<keyword evidence="3" id="KW-1185">Reference proteome</keyword>
<comment type="caution">
    <text evidence="2">The sequence shown here is derived from an EMBL/GenBank/DDBJ whole genome shotgun (WGS) entry which is preliminary data.</text>
</comment>
<dbReference type="InterPro" id="IPR036396">
    <property type="entry name" value="Cyt_P450_sf"/>
</dbReference>
<organism evidence="2 3">
    <name type="scientific">Paecilomyces lecythidis</name>
    <dbReference type="NCBI Taxonomy" id="3004212"/>
    <lineage>
        <taxon>Eukaryota</taxon>
        <taxon>Fungi</taxon>
        <taxon>Dikarya</taxon>
        <taxon>Ascomycota</taxon>
        <taxon>Pezizomycotina</taxon>
        <taxon>Eurotiomycetes</taxon>
        <taxon>Eurotiomycetidae</taxon>
        <taxon>Eurotiales</taxon>
        <taxon>Thermoascaceae</taxon>
        <taxon>Paecilomyces</taxon>
    </lineage>
</organism>
<evidence type="ECO:0008006" key="4">
    <source>
        <dbReference type="Google" id="ProtNLM"/>
    </source>
</evidence>
<evidence type="ECO:0000313" key="2">
    <source>
        <dbReference type="EMBL" id="KAL1876109.1"/>
    </source>
</evidence>
<evidence type="ECO:0000313" key="3">
    <source>
        <dbReference type="Proteomes" id="UP001583193"/>
    </source>
</evidence>
<name>A0ABR3XKH3_9EURO</name>
<proteinExistence type="inferred from homology"/>
<dbReference type="EMBL" id="JAVDPF010000016">
    <property type="protein sequence ID" value="KAL1876109.1"/>
    <property type="molecule type" value="Genomic_DNA"/>
</dbReference>
<protein>
    <recommendedName>
        <fullName evidence="4">Cytochrome P450</fullName>
    </recommendedName>
</protein>
<dbReference type="InterPro" id="IPR002401">
    <property type="entry name" value="Cyt_P450_E_grp-I"/>
</dbReference>
<feature type="non-terminal residue" evidence="2">
    <location>
        <position position="1"/>
    </location>
</feature>
<reference evidence="2 3" key="1">
    <citation type="journal article" date="2024" name="IMA Fungus">
        <title>IMA Genome - F19 : A genome assembly and annotation guide to empower mycologists, including annotated draft genome sequences of Ceratocystis pirilliformis, Diaporthe australafricana, Fusarium ophioides, Paecilomyces lecythidis, and Sporothrix stenoceras.</title>
        <authorList>
            <person name="Aylward J."/>
            <person name="Wilson A.M."/>
            <person name="Visagie C.M."/>
            <person name="Spraker J."/>
            <person name="Barnes I."/>
            <person name="Buitendag C."/>
            <person name="Ceriani C."/>
            <person name="Del Mar Angel L."/>
            <person name="du Plessis D."/>
            <person name="Fuchs T."/>
            <person name="Gasser K."/>
            <person name="Kramer D."/>
            <person name="Li W."/>
            <person name="Munsamy K."/>
            <person name="Piso A."/>
            <person name="Price J.L."/>
            <person name="Sonnekus B."/>
            <person name="Thomas C."/>
            <person name="van der Nest A."/>
            <person name="van Dijk A."/>
            <person name="van Heerden A."/>
            <person name="van Vuuren N."/>
            <person name="Yilmaz N."/>
            <person name="Duong T.A."/>
            <person name="van der Merwe N.A."/>
            <person name="Wingfield M.J."/>
            <person name="Wingfield B.D."/>
        </authorList>
    </citation>
    <scope>NUCLEOTIDE SEQUENCE [LARGE SCALE GENOMIC DNA]</scope>
    <source>
        <strain evidence="2 3">CMW 18167</strain>
    </source>
</reference>
<sequence length="233" mass="25749">PAESDKTAANYLAFDVIGSFAFGRHFGFITSGYDRYDLIQTIDTRGEYVNALGTVPPILRGCIKFAAFDDFWARGLKARSNLGKMGTDAFLQRKAAMGGKQTRRDLMSFLFNATDPQTGRPLPDEEIVAESISFIVGGSDTTSSTMTNFIDIVSRRPLVQQQLQAELDEAFPHVESDWVAPHKSVQNLPFLDAVLKEVMRYRPISATGLERLTPHEGRIVAGHFLPGGVSMFL</sequence>
<evidence type="ECO:0000256" key="1">
    <source>
        <dbReference type="ARBA" id="ARBA00010617"/>
    </source>
</evidence>
<dbReference type="InterPro" id="IPR050121">
    <property type="entry name" value="Cytochrome_P450_monoxygenase"/>
</dbReference>
<dbReference type="PRINTS" id="PR00463">
    <property type="entry name" value="EP450I"/>
</dbReference>
<dbReference type="SUPFAM" id="SSF48264">
    <property type="entry name" value="Cytochrome P450"/>
    <property type="match status" value="1"/>
</dbReference>
<accession>A0ABR3XKH3</accession>